<dbReference type="EMBL" id="JAUFPU010000001">
    <property type="protein sequence ID" value="MDN3575332.1"/>
    <property type="molecule type" value="Genomic_DNA"/>
</dbReference>
<feature type="transmembrane region" description="Helical" evidence="1">
    <location>
        <begin position="12"/>
        <end position="34"/>
    </location>
</feature>
<protein>
    <submittedName>
        <fullName evidence="2">Uncharacterized protein</fullName>
    </submittedName>
</protein>
<keyword evidence="1" id="KW-0472">Membrane</keyword>
<evidence type="ECO:0000313" key="2">
    <source>
        <dbReference type="EMBL" id="MDN3575332.1"/>
    </source>
</evidence>
<keyword evidence="1" id="KW-1133">Transmembrane helix</keyword>
<gene>
    <name evidence="2" type="ORF">QWZ03_00915</name>
</gene>
<name>A0ABT8AZC4_9NEIS</name>
<keyword evidence="3" id="KW-1185">Reference proteome</keyword>
<feature type="transmembrane region" description="Helical" evidence="1">
    <location>
        <begin position="46"/>
        <end position="67"/>
    </location>
</feature>
<proteinExistence type="predicted"/>
<sequence length="97" mass="10416">MQAEDKPALDMPVPRAVVIGLVLINLALALKPLFGGFSGELLQAAAYGLFQQFVMVPAWCVAGGLVLKLLDRRFKLSNAYLIGLIAAIAFAIRAMRS</sequence>
<evidence type="ECO:0000313" key="3">
    <source>
        <dbReference type="Proteomes" id="UP001180081"/>
    </source>
</evidence>
<keyword evidence="1" id="KW-0812">Transmembrane</keyword>
<reference evidence="2" key="1">
    <citation type="journal article" date="2014" name="Int. J. Syst. Evol. Microbiol.">
        <title>Complete genome of a new Firmicutes species belonging to the dominant human colonic microbiota ('Ruminococcus bicirculans') reveals two chromosomes and a selective capacity to utilize plant glucans.</title>
        <authorList>
            <consortium name="NISC Comparative Sequencing Program"/>
            <person name="Wegmann U."/>
            <person name="Louis P."/>
            <person name="Goesmann A."/>
            <person name="Henrissat B."/>
            <person name="Duncan S.H."/>
            <person name="Flint H.J."/>
        </authorList>
    </citation>
    <scope>NUCLEOTIDE SEQUENCE</scope>
    <source>
        <strain evidence="2">CECT 7703</strain>
    </source>
</reference>
<comment type="caution">
    <text evidence="2">The sequence shown here is derived from an EMBL/GenBank/DDBJ whole genome shotgun (WGS) entry which is preliminary data.</text>
</comment>
<organism evidence="2 3">
    <name type="scientific">Chitinimonas viridis</name>
    <dbReference type="NCBI Taxonomy" id="664880"/>
    <lineage>
        <taxon>Bacteria</taxon>
        <taxon>Pseudomonadati</taxon>
        <taxon>Pseudomonadota</taxon>
        <taxon>Betaproteobacteria</taxon>
        <taxon>Neisseriales</taxon>
        <taxon>Chitinibacteraceae</taxon>
        <taxon>Chitinimonas</taxon>
    </lineage>
</organism>
<reference evidence="2" key="2">
    <citation type="submission" date="2023-06" db="EMBL/GenBank/DDBJ databases">
        <authorList>
            <person name="Lucena T."/>
            <person name="Sun Q."/>
        </authorList>
    </citation>
    <scope>NUCLEOTIDE SEQUENCE</scope>
    <source>
        <strain evidence="2">CECT 7703</strain>
    </source>
</reference>
<dbReference type="Proteomes" id="UP001180081">
    <property type="component" value="Unassembled WGS sequence"/>
</dbReference>
<accession>A0ABT8AZC4</accession>
<dbReference type="RefSeq" id="WP_290331006.1">
    <property type="nucleotide sequence ID" value="NZ_JAUFPU010000001.1"/>
</dbReference>
<feature type="transmembrane region" description="Helical" evidence="1">
    <location>
        <begin position="79"/>
        <end position="95"/>
    </location>
</feature>
<evidence type="ECO:0000256" key="1">
    <source>
        <dbReference type="SAM" id="Phobius"/>
    </source>
</evidence>